<name>A0A4Y7RPZ2_9FIRM</name>
<feature type="domain" description="DUF7674" evidence="1">
    <location>
        <begin position="9"/>
        <end position="119"/>
    </location>
</feature>
<evidence type="ECO:0000259" key="1">
    <source>
        <dbReference type="Pfam" id="PF24722"/>
    </source>
</evidence>
<gene>
    <name evidence="2" type="ORF">Pmgp_02033</name>
</gene>
<accession>A0A4Y7RPZ2</accession>
<dbReference type="AlphaFoldDB" id="A0A4Y7RPZ2"/>
<dbReference type="Proteomes" id="UP000297597">
    <property type="component" value="Unassembled WGS sequence"/>
</dbReference>
<dbReference type="InterPro" id="IPR056091">
    <property type="entry name" value="DUF7674"/>
</dbReference>
<evidence type="ECO:0000313" key="3">
    <source>
        <dbReference type="Proteomes" id="UP000297597"/>
    </source>
</evidence>
<dbReference type="RefSeq" id="WP_134213873.1">
    <property type="nucleotide sequence ID" value="NZ_QFFZ01000020.1"/>
</dbReference>
<dbReference type="OrthoDB" id="2611285at2"/>
<organism evidence="2 3">
    <name type="scientific">Pelotomaculum propionicicum</name>
    <dbReference type="NCBI Taxonomy" id="258475"/>
    <lineage>
        <taxon>Bacteria</taxon>
        <taxon>Bacillati</taxon>
        <taxon>Bacillota</taxon>
        <taxon>Clostridia</taxon>
        <taxon>Eubacteriales</taxon>
        <taxon>Desulfotomaculaceae</taxon>
        <taxon>Pelotomaculum</taxon>
    </lineage>
</organism>
<dbReference type="Pfam" id="PF24722">
    <property type="entry name" value="DUF7674"/>
    <property type="match status" value="1"/>
</dbReference>
<comment type="caution">
    <text evidence="2">The sequence shown here is derived from an EMBL/GenBank/DDBJ whole genome shotgun (WGS) entry which is preliminary data.</text>
</comment>
<evidence type="ECO:0000313" key="2">
    <source>
        <dbReference type="EMBL" id="TEB10866.1"/>
    </source>
</evidence>
<proteinExistence type="predicted"/>
<keyword evidence="3" id="KW-1185">Reference proteome</keyword>
<dbReference type="EMBL" id="QFFZ01000020">
    <property type="protein sequence ID" value="TEB10866.1"/>
    <property type="molecule type" value="Genomic_DNA"/>
</dbReference>
<reference evidence="2 3" key="1">
    <citation type="journal article" date="2018" name="Environ. Microbiol.">
        <title>Novel energy conservation strategies and behaviour of Pelotomaculum schinkii driving syntrophic propionate catabolism.</title>
        <authorList>
            <person name="Hidalgo-Ahumada C.A.P."/>
            <person name="Nobu M.K."/>
            <person name="Narihiro T."/>
            <person name="Tamaki H."/>
            <person name="Liu W.T."/>
            <person name="Kamagata Y."/>
            <person name="Stams A.J.M."/>
            <person name="Imachi H."/>
            <person name="Sousa D.Z."/>
        </authorList>
    </citation>
    <scope>NUCLEOTIDE SEQUENCE [LARGE SCALE GENOMIC DNA]</scope>
    <source>
        <strain evidence="2 3">MGP</strain>
    </source>
</reference>
<protein>
    <recommendedName>
        <fullName evidence="1">DUF7674 domain-containing protein</fullName>
    </recommendedName>
</protein>
<sequence length="121" mass="14149">MLNYDNLVQQMLEAVPEIKPHYEKELEWWDEILPHIVFGDVINPYIISLLKNSQDLDILQRAFQFFEIMANCPDERVAEVLGVTVLERLGDEPEVLKKAMKFMGNKTKEISDDIEKGWGRK</sequence>